<name>A0ABY4TSJ6_9SPHN</name>
<evidence type="ECO:0000256" key="3">
    <source>
        <dbReference type="ARBA" id="ARBA00022692"/>
    </source>
</evidence>
<dbReference type="EMBL" id="CP098401">
    <property type="protein sequence ID" value="URW74904.1"/>
    <property type="molecule type" value="Genomic_DNA"/>
</dbReference>
<feature type="transmembrane region" description="Helical" evidence="7">
    <location>
        <begin position="276"/>
        <end position="298"/>
    </location>
</feature>
<evidence type="ECO:0000256" key="1">
    <source>
        <dbReference type="ARBA" id="ARBA00004141"/>
    </source>
</evidence>
<feature type="region of interest" description="Disordered" evidence="6">
    <location>
        <begin position="370"/>
        <end position="432"/>
    </location>
</feature>
<evidence type="ECO:0000256" key="6">
    <source>
        <dbReference type="SAM" id="MobiDB-lite"/>
    </source>
</evidence>
<evidence type="ECO:0000256" key="2">
    <source>
        <dbReference type="ARBA" id="ARBA00007802"/>
    </source>
</evidence>
<dbReference type="Pfam" id="PF04610">
    <property type="entry name" value="TrbL"/>
    <property type="match status" value="1"/>
</dbReference>
<evidence type="ECO:0000256" key="7">
    <source>
        <dbReference type="SAM" id="Phobius"/>
    </source>
</evidence>
<sequence>MSAPCPGLAYGDAFVGGALTGIDCQARAIAAFGYQALAAPGSSVMLVVTGLLTLFVALFGYRLMLGETPGVRDGVVAIAKIGIVLALATSWATYRTLAYDVVLGAPAELVASVGGAAGLPGTTGGMAERLGLVDQGLAQLNDLGVGRKDSGEQVMRVRNIGGRNETVVESAQQPVGVVEPIALALARAVFLLGAVGSLVVVRLVAAILLALGPVFVAFLLFDATRGWFAGWLRGLSAAMIGAFGVALVLGVELALVEPWLAGLVARRVADESISGAPVELLAAMLVFAVTILGVLAAAARVAGGFRLPDAWSQAPARWAGDVERQLAERRPATAPATDPAADRPRAAAVADAVIATQRREAAVAAALAGRGARGSSGGAPAASDAPDPARLPAAAALARDTPGATAPPLGHGLGRRTRNRVSASAGRRDSRR</sequence>
<evidence type="ECO:0000256" key="5">
    <source>
        <dbReference type="ARBA" id="ARBA00023136"/>
    </source>
</evidence>
<dbReference type="Proteomes" id="UP001055580">
    <property type="component" value="Chromosome"/>
</dbReference>
<dbReference type="RefSeq" id="WP_250750085.1">
    <property type="nucleotide sequence ID" value="NZ_CP098401.1"/>
</dbReference>
<evidence type="ECO:0000256" key="4">
    <source>
        <dbReference type="ARBA" id="ARBA00022989"/>
    </source>
</evidence>
<protein>
    <submittedName>
        <fullName evidence="8">Type IV secretion system protein</fullName>
    </submittedName>
</protein>
<feature type="transmembrane region" description="Helical" evidence="7">
    <location>
        <begin position="188"/>
        <end position="221"/>
    </location>
</feature>
<gene>
    <name evidence="8" type="ORF">M9980_10045</name>
</gene>
<accession>A0ABY4TSJ6</accession>
<keyword evidence="5 7" id="KW-0472">Membrane</keyword>
<reference evidence="8" key="1">
    <citation type="submission" date="2022-05" db="EMBL/GenBank/DDBJ databases">
        <title>Sphingomonas sp. strain RMG20 Genome sequencing and assembly.</title>
        <authorList>
            <person name="Kim I."/>
        </authorList>
    </citation>
    <scope>NUCLEOTIDE SEQUENCE</scope>
    <source>
        <strain evidence="8">RMG20</strain>
    </source>
</reference>
<keyword evidence="9" id="KW-1185">Reference proteome</keyword>
<feature type="compositionally biased region" description="Low complexity" evidence="6">
    <location>
        <begin position="378"/>
        <end position="406"/>
    </location>
</feature>
<keyword evidence="3 7" id="KW-0812">Transmembrane</keyword>
<organism evidence="8 9">
    <name type="scientific">Sphingomonas donggukensis</name>
    <dbReference type="NCBI Taxonomy" id="2949093"/>
    <lineage>
        <taxon>Bacteria</taxon>
        <taxon>Pseudomonadati</taxon>
        <taxon>Pseudomonadota</taxon>
        <taxon>Alphaproteobacteria</taxon>
        <taxon>Sphingomonadales</taxon>
        <taxon>Sphingomonadaceae</taxon>
        <taxon>Sphingomonas</taxon>
    </lineage>
</organism>
<dbReference type="InterPro" id="IPR007688">
    <property type="entry name" value="Conjugal_tfr_TrbL/VirB6"/>
</dbReference>
<keyword evidence="4 7" id="KW-1133">Transmembrane helix</keyword>
<evidence type="ECO:0000313" key="9">
    <source>
        <dbReference type="Proteomes" id="UP001055580"/>
    </source>
</evidence>
<feature type="transmembrane region" description="Helical" evidence="7">
    <location>
        <begin position="233"/>
        <end position="256"/>
    </location>
</feature>
<comment type="similarity">
    <text evidence="2">Belongs to the TrbL/VirB6 family.</text>
</comment>
<feature type="transmembrane region" description="Helical" evidence="7">
    <location>
        <begin position="44"/>
        <end position="63"/>
    </location>
</feature>
<comment type="subcellular location">
    <subcellularLocation>
        <location evidence="1">Membrane</location>
        <topology evidence="1">Multi-pass membrane protein</topology>
    </subcellularLocation>
</comment>
<evidence type="ECO:0000313" key="8">
    <source>
        <dbReference type="EMBL" id="URW74904.1"/>
    </source>
</evidence>
<feature type="transmembrane region" description="Helical" evidence="7">
    <location>
        <begin position="75"/>
        <end position="94"/>
    </location>
</feature>
<proteinExistence type="inferred from homology"/>